<evidence type="ECO:0000259" key="1">
    <source>
        <dbReference type="PROSITE" id="PS51186"/>
    </source>
</evidence>
<sequence>MTANKVPLLWSWQPFHSLTTAQLYEVMVLRQRVFVVEQACAFQDADGIDPQCWHGLGRMPDGELAAYARIVPPGLAFMQPSIGRVVTSPTLRGVNAGRQLMEQAMVQIRRLFPSQVIQIGAQVHLQGFYNGFGFETIGEPYDEDGIMHVHMVTKAGDAMSVRDPETTKY</sequence>
<dbReference type="PROSITE" id="PS51186">
    <property type="entry name" value="GNAT"/>
    <property type="match status" value="1"/>
</dbReference>
<keyword evidence="2" id="KW-0808">Transferase</keyword>
<keyword evidence="3" id="KW-1185">Reference proteome</keyword>
<organism evidence="2 3">
    <name type="scientific">Glaciimonas soli</name>
    <dbReference type="NCBI Taxonomy" id="2590999"/>
    <lineage>
        <taxon>Bacteria</taxon>
        <taxon>Pseudomonadati</taxon>
        <taxon>Pseudomonadota</taxon>
        <taxon>Betaproteobacteria</taxon>
        <taxon>Burkholderiales</taxon>
        <taxon>Oxalobacteraceae</taxon>
        <taxon>Glaciimonas</taxon>
    </lineage>
</organism>
<dbReference type="RefSeq" id="WP_153235203.1">
    <property type="nucleotide sequence ID" value="NZ_WINI01000007.1"/>
</dbReference>
<feature type="domain" description="N-acetyltransferase" evidence="1">
    <location>
        <begin position="13"/>
        <end position="156"/>
    </location>
</feature>
<dbReference type="InterPro" id="IPR016181">
    <property type="entry name" value="Acyl_CoA_acyltransferase"/>
</dbReference>
<dbReference type="Pfam" id="PF13673">
    <property type="entry name" value="Acetyltransf_10"/>
    <property type="match status" value="1"/>
</dbReference>
<dbReference type="EMBL" id="WINI01000007">
    <property type="protein sequence ID" value="MQR01594.1"/>
    <property type="molecule type" value="Genomic_DNA"/>
</dbReference>
<dbReference type="InterPro" id="IPR000182">
    <property type="entry name" value="GNAT_dom"/>
</dbReference>
<dbReference type="Gene3D" id="3.40.630.30">
    <property type="match status" value="1"/>
</dbReference>
<dbReference type="GO" id="GO:0016747">
    <property type="term" value="F:acyltransferase activity, transferring groups other than amino-acyl groups"/>
    <property type="evidence" value="ECO:0007669"/>
    <property type="project" value="InterPro"/>
</dbReference>
<reference evidence="2 3" key="1">
    <citation type="submission" date="2019-10" db="EMBL/GenBank/DDBJ databases">
        <title>Glaciimonas soli sp. nov., a psychrophilic bacterium isolated from the forest soil of a high elevation mountain in Taiwan.</title>
        <authorList>
            <person name="Wang L.-T."/>
            <person name="Shieh W.Y."/>
        </authorList>
    </citation>
    <scope>NUCLEOTIDE SEQUENCE [LARGE SCALE GENOMIC DNA]</scope>
    <source>
        <strain evidence="2 3">GS1</strain>
    </source>
</reference>
<protein>
    <submittedName>
        <fullName evidence="2">GNAT family N-acetyltransferase</fullName>
    </submittedName>
</protein>
<evidence type="ECO:0000313" key="2">
    <source>
        <dbReference type="EMBL" id="MQR01594.1"/>
    </source>
</evidence>
<accession>A0A843YV68</accession>
<comment type="caution">
    <text evidence="2">The sequence shown here is derived from an EMBL/GenBank/DDBJ whole genome shotgun (WGS) entry which is preliminary data.</text>
</comment>
<dbReference type="SUPFAM" id="SSF55729">
    <property type="entry name" value="Acyl-CoA N-acyltransferases (Nat)"/>
    <property type="match status" value="1"/>
</dbReference>
<name>A0A843YV68_9BURK</name>
<dbReference type="OrthoDB" id="9796171at2"/>
<gene>
    <name evidence="2" type="ORF">GEV47_13010</name>
</gene>
<evidence type="ECO:0000313" key="3">
    <source>
        <dbReference type="Proteomes" id="UP000451565"/>
    </source>
</evidence>
<dbReference type="AlphaFoldDB" id="A0A843YV68"/>
<dbReference type="Proteomes" id="UP000451565">
    <property type="component" value="Unassembled WGS sequence"/>
</dbReference>
<proteinExistence type="predicted"/>